<name>A0A183BFM1_9TREM</name>
<keyword evidence="2" id="KW-1185">Reference proteome</keyword>
<evidence type="ECO:0000313" key="2">
    <source>
        <dbReference type="Proteomes" id="UP000272942"/>
    </source>
</evidence>
<dbReference type="AlphaFoldDB" id="A0A183BFM1"/>
<dbReference type="EMBL" id="UZAN01073697">
    <property type="protein sequence ID" value="VDP95398.1"/>
    <property type="molecule type" value="Genomic_DNA"/>
</dbReference>
<reference evidence="3" key="1">
    <citation type="submission" date="2016-06" db="UniProtKB">
        <authorList>
            <consortium name="WormBaseParasite"/>
        </authorList>
    </citation>
    <scope>IDENTIFICATION</scope>
</reference>
<dbReference type="WBParaSite" id="ECPE_0001805201-mRNA-1">
    <property type="protein sequence ID" value="ECPE_0001805201-mRNA-1"/>
    <property type="gene ID" value="ECPE_0001805201"/>
</dbReference>
<proteinExistence type="predicted"/>
<protein>
    <submittedName>
        <fullName evidence="3">Carn_acyltransf domain-containing protein</fullName>
    </submittedName>
</protein>
<accession>A0A183BFM1</accession>
<organism evidence="3">
    <name type="scientific">Echinostoma caproni</name>
    <dbReference type="NCBI Taxonomy" id="27848"/>
    <lineage>
        <taxon>Eukaryota</taxon>
        <taxon>Metazoa</taxon>
        <taxon>Spiralia</taxon>
        <taxon>Lophotrochozoa</taxon>
        <taxon>Platyhelminthes</taxon>
        <taxon>Trematoda</taxon>
        <taxon>Digenea</taxon>
        <taxon>Plagiorchiida</taxon>
        <taxon>Echinostomata</taxon>
        <taxon>Echinostomatoidea</taxon>
        <taxon>Echinostomatidae</taxon>
        <taxon>Echinostoma</taxon>
    </lineage>
</organism>
<sequence length="65" mass="7358">MQRRHVYGGGQLYNQLLFAYTPSACDPPLLLNRAPKGLDLFVHSAHALMNEVRSTHTHTHTHTHV</sequence>
<gene>
    <name evidence="1" type="ORF">ECPE_LOCUS18006</name>
</gene>
<evidence type="ECO:0000313" key="1">
    <source>
        <dbReference type="EMBL" id="VDP95398.1"/>
    </source>
</evidence>
<evidence type="ECO:0000313" key="3">
    <source>
        <dbReference type="WBParaSite" id="ECPE_0001805201-mRNA-1"/>
    </source>
</evidence>
<dbReference type="Proteomes" id="UP000272942">
    <property type="component" value="Unassembled WGS sequence"/>
</dbReference>
<reference evidence="1 2" key="2">
    <citation type="submission" date="2018-11" db="EMBL/GenBank/DDBJ databases">
        <authorList>
            <consortium name="Pathogen Informatics"/>
        </authorList>
    </citation>
    <scope>NUCLEOTIDE SEQUENCE [LARGE SCALE GENOMIC DNA]</scope>
    <source>
        <strain evidence="1 2">Egypt</strain>
    </source>
</reference>
<dbReference type="OrthoDB" id="26681at2759"/>